<dbReference type="InterPro" id="IPR011006">
    <property type="entry name" value="CheY-like_superfamily"/>
</dbReference>
<accession>A0A4D4J643</accession>
<dbReference type="InterPro" id="IPR036388">
    <property type="entry name" value="WH-like_DNA-bd_sf"/>
</dbReference>
<dbReference type="InterPro" id="IPR005561">
    <property type="entry name" value="ANTAR"/>
</dbReference>
<dbReference type="AlphaFoldDB" id="A0A4D4J643"/>
<dbReference type="PROSITE" id="PS50921">
    <property type="entry name" value="ANTAR"/>
    <property type="match status" value="1"/>
</dbReference>
<comment type="caution">
    <text evidence="2">The sequence shown here is derived from an EMBL/GenBank/DDBJ whole genome shotgun (WGS) entry which is preliminary data.</text>
</comment>
<gene>
    <name evidence="2" type="ORF">GTS_38180</name>
</gene>
<evidence type="ECO:0000259" key="1">
    <source>
        <dbReference type="PROSITE" id="PS50921"/>
    </source>
</evidence>
<dbReference type="Pfam" id="PF03861">
    <property type="entry name" value="ANTAR"/>
    <property type="match status" value="1"/>
</dbReference>
<proteinExistence type="predicted"/>
<evidence type="ECO:0000313" key="2">
    <source>
        <dbReference type="EMBL" id="GDY32185.1"/>
    </source>
</evidence>
<dbReference type="GO" id="GO:0003723">
    <property type="term" value="F:RNA binding"/>
    <property type="evidence" value="ECO:0007669"/>
    <property type="project" value="InterPro"/>
</dbReference>
<reference evidence="3" key="1">
    <citation type="submission" date="2019-04" db="EMBL/GenBank/DDBJ databases">
        <title>Draft genome sequence of Pseudonocardiaceae bacterium SL3-2-4.</title>
        <authorList>
            <person name="Ningsih F."/>
            <person name="Yokota A."/>
            <person name="Sakai Y."/>
            <person name="Nanatani K."/>
            <person name="Yabe S."/>
            <person name="Oetari A."/>
            <person name="Sjamsuridzal W."/>
        </authorList>
    </citation>
    <scope>NUCLEOTIDE SEQUENCE [LARGE SCALE GENOMIC DNA]</scope>
    <source>
        <strain evidence="3">SL3-2-4</strain>
    </source>
</reference>
<dbReference type="SUPFAM" id="SSF52172">
    <property type="entry name" value="CheY-like"/>
    <property type="match status" value="1"/>
</dbReference>
<dbReference type="Proteomes" id="UP000298860">
    <property type="component" value="Unassembled WGS sequence"/>
</dbReference>
<dbReference type="EMBL" id="BJFL01000021">
    <property type="protein sequence ID" value="GDY32185.1"/>
    <property type="molecule type" value="Genomic_DNA"/>
</dbReference>
<keyword evidence="3" id="KW-1185">Reference proteome</keyword>
<name>A0A4D4J643_9PSEU</name>
<dbReference type="Gene3D" id="1.10.10.10">
    <property type="entry name" value="Winged helix-like DNA-binding domain superfamily/Winged helix DNA-binding domain"/>
    <property type="match status" value="1"/>
</dbReference>
<sequence>MGILQHHPTRRSTTLSQHLEVALNARATIAQARGLLAETRDLSSADAFQRLRGYAQAHGLPLGKLARDLVQRTPDARTVLAGAPPR</sequence>
<protein>
    <recommendedName>
        <fullName evidence="1">ANTAR domain-containing protein</fullName>
    </recommendedName>
</protein>
<feature type="domain" description="ANTAR" evidence="1">
    <location>
        <begin position="9"/>
        <end position="70"/>
    </location>
</feature>
<dbReference type="SMART" id="SM01012">
    <property type="entry name" value="ANTAR"/>
    <property type="match status" value="1"/>
</dbReference>
<evidence type="ECO:0000313" key="3">
    <source>
        <dbReference type="Proteomes" id="UP000298860"/>
    </source>
</evidence>
<organism evidence="2 3">
    <name type="scientific">Gandjariella thermophila</name>
    <dbReference type="NCBI Taxonomy" id="1931992"/>
    <lineage>
        <taxon>Bacteria</taxon>
        <taxon>Bacillati</taxon>
        <taxon>Actinomycetota</taxon>
        <taxon>Actinomycetes</taxon>
        <taxon>Pseudonocardiales</taxon>
        <taxon>Pseudonocardiaceae</taxon>
        <taxon>Gandjariella</taxon>
    </lineage>
</organism>